<evidence type="ECO:0000256" key="1">
    <source>
        <dbReference type="SAM" id="SignalP"/>
    </source>
</evidence>
<sequence length="280" mass="29793">MKSVVSVLFLALGIHSVGGVKLRGSELINLLDGNSLLSGSYTGSTTVLGETITGHIVIDSDTEADLSLSGPVSLSCADEAYTLDGSTITLDNVDEDGDCVHDALDEYDVTLESITYDATNDVITIEVKYLVMKISIVMTQDTIIKFQDLAALMIARSHLGASPDGVYKGSKTVLGVSITAEMDFADDGNQVDLKISGPITLECDDEPYTLATDGSTLTLDNASKSGDCVHDDLKEENVDLESISYDSSSDAIAIKVKYSVITVTVDLDHQSSSSPSRRYK</sequence>
<keyword evidence="1" id="KW-0732">Signal</keyword>
<protein>
    <recommendedName>
        <fullName evidence="3">Lipid-binding serum glycoprotein N-terminal domain-containing protein</fullName>
    </recommendedName>
</protein>
<accession>A0A7S3JTE8</accession>
<feature type="chain" id="PRO_5030823120" description="Lipid-binding serum glycoprotein N-terminal domain-containing protein" evidence="1">
    <location>
        <begin position="20"/>
        <end position="280"/>
    </location>
</feature>
<feature type="signal peptide" evidence="1">
    <location>
        <begin position="1"/>
        <end position="19"/>
    </location>
</feature>
<evidence type="ECO:0000313" key="2">
    <source>
        <dbReference type="EMBL" id="CAE0362832.1"/>
    </source>
</evidence>
<organism evidence="2">
    <name type="scientific">Aureoumbra lagunensis</name>
    <dbReference type="NCBI Taxonomy" id="44058"/>
    <lineage>
        <taxon>Eukaryota</taxon>
        <taxon>Sar</taxon>
        <taxon>Stramenopiles</taxon>
        <taxon>Ochrophyta</taxon>
        <taxon>Pelagophyceae</taxon>
        <taxon>Pelagomonadales</taxon>
        <taxon>Aureoumbra</taxon>
    </lineage>
</organism>
<proteinExistence type="predicted"/>
<reference evidence="2" key="1">
    <citation type="submission" date="2021-01" db="EMBL/GenBank/DDBJ databases">
        <authorList>
            <person name="Corre E."/>
            <person name="Pelletier E."/>
            <person name="Niang G."/>
            <person name="Scheremetjew M."/>
            <person name="Finn R."/>
            <person name="Kale V."/>
            <person name="Holt S."/>
            <person name="Cochrane G."/>
            <person name="Meng A."/>
            <person name="Brown T."/>
            <person name="Cohen L."/>
        </authorList>
    </citation>
    <scope>NUCLEOTIDE SEQUENCE</scope>
    <source>
        <strain evidence="2">CCMP1510</strain>
    </source>
</reference>
<dbReference type="EMBL" id="HBIJ01005073">
    <property type="protein sequence ID" value="CAE0362832.1"/>
    <property type="molecule type" value="Transcribed_RNA"/>
</dbReference>
<evidence type="ECO:0008006" key="3">
    <source>
        <dbReference type="Google" id="ProtNLM"/>
    </source>
</evidence>
<gene>
    <name evidence="2" type="ORF">ALAG00032_LOCUS3573</name>
</gene>
<dbReference type="AlphaFoldDB" id="A0A7S3JTE8"/>
<name>A0A7S3JTE8_9STRA</name>